<comment type="caution">
    <text evidence="3">The sequence shown here is derived from an EMBL/GenBank/DDBJ whole genome shotgun (WGS) entry which is preliminary data.</text>
</comment>
<reference evidence="3 4" key="1">
    <citation type="submission" date="2024-10" db="EMBL/GenBank/DDBJ databases">
        <authorList>
            <person name="Topkara A.R."/>
            <person name="Saygin H."/>
        </authorList>
    </citation>
    <scope>NUCLEOTIDE SEQUENCE [LARGE SCALE GENOMIC DNA]</scope>
    <source>
        <strain evidence="3 4">M3C6</strain>
    </source>
</reference>
<evidence type="ECO:0000313" key="3">
    <source>
        <dbReference type="EMBL" id="MFG1703997.1"/>
    </source>
</evidence>
<keyword evidence="4" id="KW-1185">Reference proteome</keyword>
<evidence type="ECO:0000313" key="4">
    <source>
        <dbReference type="Proteomes" id="UP001603978"/>
    </source>
</evidence>
<accession>A0ABW7A9I8</accession>
<gene>
    <name evidence="3" type="ORF">ACFLIM_12460</name>
</gene>
<dbReference type="RefSeq" id="WP_393164669.1">
    <property type="nucleotide sequence ID" value="NZ_JBICRM010000006.1"/>
</dbReference>
<evidence type="ECO:0000256" key="1">
    <source>
        <dbReference type="ARBA" id="ARBA00023125"/>
    </source>
</evidence>
<feature type="domain" description="Cas12f1-like TNB" evidence="2">
    <location>
        <begin position="4"/>
        <end position="34"/>
    </location>
</feature>
<organism evidence="3 4">
    <name type="scientific">Nonomuraea marmarensis</name>
    <dbReference type="NCBI Taxonomy" id="3351344"/>
    <lineage>
        <taxon>Bacteria</taxon>
        <taxon>Bacillati</taxon>
        <taxon>Actinomycetota</taxon>
        <taxon>Actinomycetes</taxon>
        <taxon>Streptosporangiales</taxon>
        <taxon>Streptosporangiaceae</taxon>
        <taxon>Nonomuraea</taxon>
    </lineage>
</organism>
<dbReference type="Proteomes" id="UP001603978">
    <property type="component" value="Unassembled WGS sequence"/>
</dbReference>
<evidence type="ECO:0000259" key="2">
    <source>
        <dbReference type="Pfam" id="PF07282"/>
    </source>
</evidence>
<dbReference type="InterPro" id="IPR010095">
    <property type="entry name" value="Cas12f1-like_TNB"/>
</dbReference>
<proteinExistence type="predicted"/>
<protein>
    <submittedName>
        <fullName evidence="3">Zinc ribbon domain-containing protein</fullName>
    </submittedName>
</protein>
<dbReference type="EMBL" id="JBICRM010000006">
    <property type="protein sequence ID" value="MFG1703997.1"/>
    <property type="molecule type" value="Genomic_DNA"/>
</dbReference>
<dbReference type="Pfam" id="PF07282">
    <property type="entry name" value="Cas12f1-like_TNB"/>
    <property type="match status" value="1"/>
</dbReference>
<name>A0ABW7A9I8_9ACTN</name>
<sequence length="35" mass="3811">MGHCAKENRLTQAEFRCTACGHAAHADVNAAINIW</sequence>
<keyword evidence="1" id="KW-0238">DNA-binding</keyword>